<evidence type="ECO:0000313" key="3">
    <source>
        <dbReference type="EMBL" id="ABB40318.1"/>
    </source>
</evidence>
<dbReference type="Pfam" id="PF02754">
    <property type="entry name" value="CCG"/>
    <property type="match status" value="2"/>
</dbReference>
<feature type="domain" description="Cysteine-rich" evidence="2">
    <location>
        <begin position="149"/>
        <end position="238"/>
    </location>
</feature>
<sequence>MSTFTYAYYPGCSAMGTSAEYEASTRALCSRLGITLVEIPDWNCCGSTPAHATDHTLAGALVARNLMLAEQMSDVRGIITPCPSCLKNLKTTQHRLQRPAYRAGIEALLDYPVQSTLPVKSVLQVIAEDFGPQRVQEHVTRPLTGMKVAPYYGCLMSRPPDVMAFDDHENPVALDGLLAALGATVVPYAMKVDCCGASLALTRRDIVTSLSCRLLDAAAEAGAHAMATACPMCQMNLDMRQQQINRDNGTQFHMPVFYYTQLVGLATGYTAAEMGLDKLCVSPAGALACITPAAGPDTAPAQPREAGA</sequence>
<evidence type="ECO:0000259" key="2">
    <source>
        <dbReference type="Pfam" id="PF02754"/>
    </source>
</evidence>
<evidence type="ECO:0000256" key="1">
    <source>
        <dbReference type="ARBA" id="ARBA00023002"/>
    </source>
</evidence>
<dbReference type="KEGG" id="dde:Dde_3525"/>
<dbReference type="Gene3D" id="1.20.1050.140">
    <property type="match status" value="1"/>
</dbReference>
<dbReference type="InterPro" id="IPR004017">
    <property type="entry name" value="Cys_rich_dom"/>
</dbReference>
<reference evidence="3 4" key="1">
    <citation type="journal article" date="2011" name="J. Bacteriol.">
        <title>Complete genome sequence and updated annotation of Desulfovibrio alaskensis G20.</title>
        <authorList>
            <person name="Hauser L.J."/>
            <person name="Land M.L."/>
            <person name="Brown S.D."/>
            <person name="Larimer F."/>
            <person name="Keller K.L."/>
            <person name="Rapp-Giles B.J."/>
            <person name="Price M.N."/>
            <person name="Lin M."/>
            <person name="Bruce D.C."/>
            <person name="Detter J.C."/>
            <person name="Tapia R."/>
            <person name="Han C.S."/>
            <person name="Goodwin L.A."/>
            <person name="Cheng J.F."/>
            <person name="Pitluck S."/>
            <person name="Copeland A."/>
            <person name="Lucas S."/>
            <person name="Nolan M."/>
            <person name="Lapidus A.L."/>
            <person name="Palumbo A.V."/>
            <person name="Wall J.D."/>
        </authorList>
    </citation>
    <scope>NUCLEOTIDE SEQUENCE [LARGE SCALE GENOMIC DNA]</scope>
    <source>
        <strain evidence="4">ATCC BAA 1058 / DSM 17464 / G20</strain>
    </source>
</reference>
<dbReference type="PANTHER" id="PTHR42947:SF1">
    <property type="entry name" value="COB--COM HETERODISULFIDE REDUCTASE SUBUNIT B 1"/>
    <property type="match status" value="1"/>
</dbReference>
<protein>
    <submittedName>
        <fullName evidence="3">CoB--CoM heterodisulfide reductase</fullName>
        <ecNumber evidence="3">1.8.98.1</ecNumber>
    </submittedName>
</protein>
<keyword evidence="4" id="KW-1185">Reference proteome</keyword>
<dbReference type="AlphaFoldDB" id="Q30VH8"/>
<name>Q30VH8_OLEA2</name>
<feature type="domain" description="Cysteine-rich" evidence="2">
    <location>
        <begin position="6"/>
        <end position="90"/>
    </location>
</feature>
<dbReference type="EMBL" id="CP000112">
    <property type="protein sequence ID" value="ABB40318.1"/>
    <property type="molecule type" value="Genomic_DNA"/>
</dbReference>
<dbReference type="STRING" id="207559.Dde_3525"/>
<keyword evidence="1 3" id="KW-0560">Oxidoreductase</keyword>
<organism evidence="3 4">
    <name type="scientific">Oleidesulfovibrio alaskensis (strain ATCC BAA-1058 / DSM 17464 / G20)</name>
    <name type="common">Desulfovibrio alaskensis</name>
    <dbReference type="NCBI Taxonomy" id="207559"/>
    <lineage>
        <taxon>Bacteria</taxon>
        <taxon>Pseudomonadati</taxon>
        <taxon>Thermodesulfobacteriota</taxon>
        <taxon>Desulfovibrionia</taxon>
        <taxon>Desulfovibrionales</taxon>
        <taxon>Desulfovibrionaceae</taxon>
        <taxon>Oleidesulfovibrio</taxon>
    </lineage>
</organism>
<dbReference type="eggNOG" id="COG2048">
    <property type="taxonomic scope" value="Bacteria"/>
</dbReference>
<gene>
    <name evidence="3" type="ordered locus">Dde_3525</name>
</gene>
<dbReference type="EC" id="1.8.98.1" evidence="3"/>
<dbReference type="GO" id="GO:0051912">
    <property type="term" value="F:CoB--CoM heterodisulfide reductase activity"/>
    <property type="evidence" value="ECO:0007669"/>
    <property type="project" value="UniProtKB-EC"/>
</dbReference>
<dbReference type="HOGENOM" id="CLU_052147_1_0_7"/>
<evidence type="ECO:0000313" key="4">
    <source>
        <dbReference type="Proteomes" id="UP000002710"/>
    </source>
</evidence>
<dbReference type="InterPro" id="IPR051278">
    <property type="entry name" value="HdrB/HdrD_reductase"/>
</dbReference>
<proteinExistence type="predicted"/>
<accession>Q30VH8</accession>
<dbReference type="Proteomes" id="UP000002710">
    <property type="component" value="Chromosome"/>
</dbReference>
<dbReference type="PANTHER" id="PTHR42947">
    <property type="entry name" value="COB--COM HETERODISULFIDE REDUCTASE SUBUNIT B 1"/>
    <property type="match status" value="1"/>
</dbReference>
<dbReference type="RefSeq" id="WP_011369216.1">
    <property type="nucleotide sequence ID" value="NC_007519.1"/>
</dbReference>